<evidence type="ECO:0000256" key="1">
    <source>
        <dbReference type="SAM" id="Phobius"/>
    </source>
</evidence>
<accession>A0ABY6HJY4</accession>
<dbReference type="Gene3D" id="3.10.105.10">
    <property type="entry name" value="Dipeptide-binding Protein, Domain 3"/>
    <property type="match status" value="1"/>
</dbReference>
<reference evidence="3" key="1">
    <citation type="submission" date="2022-09" db="EMBL/GenBank/DDBJ databases">
        <title>Actin cytoskeleton and complex cell architecture in an #Asgard archaeon.</title>
        <authorList>
            <person name="Ponce Toledo R.I."/>
            <person name="Schleper C."/>
            <person name="Rodrigues Oliveira T."/>
            <person name="Wollweber F."/>
            <person name="Xu J."/>
            <person name="Rittmann S."/>
            <person name="Klingl A."/>
            <person name="Pilhofer M."/>
        </authorList>
    </citation>
    <scope>NUCLEOTIDE SEQUENCE</scope>
    <source>
        <strain evidence="3">B-35</strain>
    </source>
</reference>
<dbReference type="CDD" id="cd00995">
    <property type="entry name" value="PBP2_NikA_DppA_OppA_like"/>
    <property type="match status" value="1"/>
</dbReference>
<proteinExistence type="predicted"/>
<dbReference type="Gene3D" id="3.40.190.10">
    <property type="entry name" value="Periplasmic binding protein-like II"/>
    <property type="match status" value="1"/>
</dbReference>
<dbReference type="InterPro" id="IPR039424">
    <property type="entry name" value="SBP_5"/>
</dbReference>
<sequence>MKKKNLVAMLAVILGSFFSPFLVAGERELKPRPLIYGTSSLVVDLDPQYAWDSASIAHINQVCEGLFSYDLTDPNLAIQPQLAKAFGVWGTESTINGTKYSYTVELKTGVTFHDGSDFDAEDVVFTFDRLNRFCSAETKTQIAELYEPLAALHPNTPLLIYSTTALNATHVKFLLNYKYAAFVSLLCFSGSVILSNAAGSTPVDDYYITATDTLIGTGPYYQHSMGTRLTEFKYFEDWYGGEAPDILEMHWVLYDDVTSKNQDFLDGDLDAIDGISMEFMEEYKASEYHDVGDRMQGTVIIYLGFDCNNIDKLTRNAMQAALNYTYIIEELGKGEIAQMTSIVPKGIMYHDSSIKAPVQNITLAREIILQAIAEGEGTGDYTLAQDTGLTASSTDDDWESTEVVSYTYPYNSGNSMREGVGQVAKANFAKIGIKVTLIGLTWGEFVDSLDDGTCQIFMLGWGPDYNDPSNFINPLLSPSSIDNHAHVNDSEPVFGLNALMKAGLIETNVTKREQIYDDIQARVIDQGVCAYLYVYNAQSVQFTGCQNTARNPMNKVYFYLWKFDYSTISMGGGYSFLDGFLLLLTFGVLIAIGVAIFVGIVNLIRKIFKPRGEKPAFFNFEDFTEVPEKAIETNNFANFEKKINQPSSINNNNRINQEHKTNPESKSELLIKFSRILKMSSEIDIPLVAQGLGLAEEELHEYLIEWMQILPFQIQNNRIIIEKLKEFTASLDQMFENWQNNELHEEGKKL</sequence>
<feature type="domain" description="Solute-binding protein family 5" evidence="2">
    <location>
        <begin position="78"/>
        <end position="481"/>
    </location>
</feature>
<keyword evidence="1" id="KW-0472">Membrane</keyword>
<keyword evidence="1" id="KW-1133">Transmembrane helix</keyword>
<dbReference type="Pfam" id="PF00496">
    <property type="entry name" value="SBP_bac_5"/>
    <property type="match status" value="1"/>
</dbReference>
<dbReference type="SUPFAM" id="SSF53850">
    <property type="entry name" value="Periplasmic binding protein-like II"/>
    <property type="match status" value="1"/>
</dbReference>
<dbReference type="Proteomes" id="UP001208689">
    <property type="component" value="Chromosome"/>
</dbReference>
<feature type="transmembrane region" description="Helical" evidence="1">
    <location>
        <begin position="580"/>
        <end position="604"/>
    </location>
</feature>
<organism evidence="3 4">
    <name type="scientific">Candidatus Lokiarchaeum ossiferum</name>
    <dbReference type="NCBI Taxonomy" id="2951803"/>
    <lineage>
        <taxon>Archaea</taxon>
        <taxon>Promethearchaeati</taxon>
        <taxon>Promethearchaeota</taxon>
        <taxon>Promethearchaeia</taxon>
        <taxon>Promethearchaeales</taxon>
        <taxon>Promethearchaeaceae</taxon>
        <taxon>Candidatus Lokiarchaeum</taxon>
    </lineage>
</organism>
<keyword evidence="1" id="KW-0812">Transmembrane</keyword>
<dbReference type="EMBL" id="CP104013">
    <property type="protein sequence ID" value="UYP43840.1"/>
    <property type="molecule type" value="Genomic_DNA"/>
</dbReference>
<protein>
    <recommendedName>
        <fullName evidence="2">Solute-binding protein family 5 domain-containing protein</fullName>
    </recommendedName>
</protein>
<gene>
    <name evidence="3" type="ORF">NEF87_000125</name>
</gene>
<evidence type="ECO:0000259" key="2">
    <source>
        <dbReference type="Pfam" id="PF00496"/>
    </source>
</evidence>
<keyword evidence="4" id="KW-1185">Reference proteome</keyword>
<dbReference type="PANTHER" id="PTHR30290:SF34">
    <property type="entry name" value="ABC TRANSPORTER, PERIPLASMIC OLIGO-PEPTIDE BINDING PROTEIN, PUTATIVE-RELATED"/>
    <property type="match status" value="1"/>
</dbReference>
<evidence type="ECO:0000313" key="4">
    <source>
        <dbReference type="Proteomes" id="UP001208689"/>
    </source>
</evidence>
<evidence type="ECO:0000313" key="3">
    <source>
        <dbReference type="EMBL" id="UYP43840.1"/>
    </source>
</evidence>
<name>A0ABY6HJY4_9ARCH</name>
<dbReference type="PANTHER" id="PTHR30290">
    <property type="entry name" value="PERIPLASMIC BINDING COMPONENT OF ABC TRANSPORTER"/>
    <property type="match status" value="1"/>
</dbReference>
<dbReference type="InterPro" id="IPR000914">
    <property type="entry name" value="SBP_5_dom"/>
</dbReference>